<dbReference type="InterPro" id="IPR001214">
    <property type="entry name" value="SET_dom"/>
</dbReference>
<evidence type="ECO:0000259" key="1">
    <source>
        <dbReference type="Pfam" id="PF21549"/>
    </source>
</evidence>
<comment type="caution">
    <text evidence="2">The sequence shown here is derived from an EMBL/GenBank/DDBJ whole genome shotgun (WGS) entry which is preliminary data.</text>
</comment>
<dbReference type="Gene3D" id="2.170.270.10">
    <property type="entry name" value="SET domain"/>
    <property type="match status" value="1"/>
</dbReference>
<dbReference type="EMBL" id="QXTE01014599">
    <property type="protein sequence ID" value="TFJ95097.1"/>
    <property type="molecule type" value="Genomic_DNA"/>
</dbReference>
<dbReference type="STRING" id="55544.A0A4D9DFU9"/>
<dbReference type="InterPro" id="IPR046341">
    <property type="entry name" value="SET_dom_sf"/>
</dbReference>
<protein>
    <submittedName>
        <fullName evidence="2">NADH dehydrogenase</fullName>
    </submittedName>
</protein>
<dbReference type="OrthoDB" id="9930943at2759"/>
<evidence type="ECO:0000313" key="2">
    <source>
        <dbReference type="EMBL" id="TFJ95097.1"/>
    </source>
</evidence>
<feature type="domain" description="SET" evidence="1">
    <location>
        <begin position="61"/>
        <end position="126"/>
    </location>
</feature>
<organism evidence="2 3">
    <name type="scientific">Platysternon megacephalum</name>
    <name type="common">big-headed turtle</name>
    <dbReference type="NCBI Taxonomy" id="55544"/>
    <lineage>
        <taxon>Eukaryota</taxon>
        <taxon>Metazoa</taxon>
        <taxon>Chordata</taxon>
        <taxon>Craniata</taxon>
        <taxon>Vertebrata</taxon>
        <taxon>Euteleostomi</taxon>
        <taxon>Archelosauria</taxon>
        <taxon>Testudinata</taxon>
        <taxon>Testudines</taxon>
        <taxon>Cryptodira</taxon>
        <taxon>Durocryptodira</taxon>
        <taxon>Testudinoidea</taxon>
        <taxon>Platysternidae</taxon>
        <taxon>Platysternon</taxon>
    </lineage>
</organism>
<dbReference type="AlphaFoldDB" id="A0A4D9DFU9"/>
<keyword evidence="3" id="KW-1185">Reference proteome</keyword>
<evidence type="ECO:0000313" key="3">
    <source>
        <dbReference type="Proteomes" id="UP000297703"/>
    </source>
</evidence>
<reference evidence="2 3" key="1">
    <citation type="submission" date="2019-04" db="EMBL/GenBank/DDBJ databases">
        <title>Draft genome of the big-headed turtle Platysternon megacephalum.</title>
        <authorList>
            <person name="Gong S."/>
        </authorList>
    </citation>
    <scope>NUCLEOTIDE SEQUENCE [LARGE SCALE GENOMIC DNA]</scope>
    <source>
        <strain evidence="2">DO16091913</strain>
        <tissue evidence="2">Muscle</tissue>
    </source>
</reference>
<proteinExistence type="predicted"/>
<accession>A0A4D9DFU9</accession>
<sequence>MQVSEDVCAQLEDELLFCEDCRLYFRDACPQHGAPTFIADSPVPARAPSRALLSLPQGLLVKERPQGGLGVWSARPALPRGCIFGPYQGEVVLEHGACTLFSWAVRENSSYFYIDASDDSKSSWMR</sequence>
<dbReference type="Pfam" id="PF21549">
    <property type="entry name" value="PRDM2_PR"/>
    <property type="match status" value="1"/>
</dbReference>
<gene>
    <name evidence="2" type="ORF">DR999_PMT23492</name>
</gene>
<reference evidence="2 3" key="2">
    <citation type="submission" date="2019-04" db="EMBL/GenBank/DDBJ databases">
        <title>The genome sequence of big-headed turtle.</title>
        <authorList>
            <person name="Gong S."/>
        </authorList>
    </citation>
    <scope>NUCLEOTIDE SEQUENCE [LARGE SCALE GENOMIC DNA]</scope>
    <source>
        <strain evidence="2">DO16091913</strain>
        <tissue evidence="2">Muscle</tissue>
    </source>
</reference>
<dbReference type="Proteomes" id="UP000297703">
    <property type="component" value="Unassembled WGS sequence"/>
</dbReference>
<name>A0A4D9DFU9_9SAUR</name>